<evidence type="ECO:0000313" key="4">
    <source>
        <dbReference type="Proteomes" id="UP000266177"/>
    </source>
</evidence>
<gene>
    <name evidence="3" type="ORF">DQX05_19020</name>
</gene>
<protein>
    <submittedName>
        <fullName evidence="3">Pentapeptide repeat-containing protein</fullName>
    </submittedName>
</protein>
<dbReference type="Pfam" id="PF00805">
    <property type="entry name" value="Pentapeptide"/>
    <property type="match status" value="2"/>
</dbReference>
<name>A0A3A3GIR4_PANTH</name>
<comment type="caution">
    <text evidence="3">The sequence shown here is derived from an EMBL/GenBank/DDBJ whole genome shotgun (WGS) entry which is preliminary data.</text>
</comment>
<evidence type="ECO:0000313" key="3">
    <source>
        <dbReference type="EMBL" id="RJG22175.1"/>
    </source>
</evidence>
<proteinExistence type="predicted"/>
<dbReference type="AlphaFoldDB" id="A0A3A3GIR4"/>
<dbReference type="PANTHER" id="PTHR47485:SF1">
    <property type="entry name" value="THYLAKOID LUMENAL 17.4 KDA PROTEIN, CHLOROPLASTIC"/>
    <property type="match status" value="1"/>
</dbReference>
<dbReference type="EMBL" id="QYZD01000018">
    <property type="protein sequence ID" value="RJG22175.1"/>
    <property type="molecule type" value="Genomic_DNA"/>
</dbReference>
<accession>A0A3A3GIR4</accession>
<dbReference type="PANTHER" id="PTHR47485">
    <property type="entry name" value="THYLAKOID LUMENAL 17.4 KDA PROTEIN, CHLOROPLASTIC"/>
    <property type="match status" value="1"/>
</dbReference>
<dbReference type="Proteomes" id="UP000266177">
    <property type="component" value="Unassembled WGS sequence"/>
</dbReference>
<reference evidence="3 4" key="1">
    <citation type="submission" date="2018-09" db="EMBL/GenBank/DDBJ databases">
        <title>Paenibacillus SK2017-BO5.</title>
        <authorList>
            <person name="Piskunova J.V."/>
            <person name="Dubiley S.A."/>
            <person name="Severinov K.V."/>
        </authorList>
    </citation>
    <scope>NUCLEOTIDE SEQUENCE [LARGE SCALE GENOMIC DNA]</scope>
    <source>
        <strain evidence="3 4">BO5</strain>
    </source>
</reference>
<keyword evidence="1" id="KW-0677">Repeat</keyword>
<organism evidence="3 4">
    <name type="scientific">Paenibacillus thiaminolyticus</name>
    <name type="common">Bacillus thiaminolyticus</name>
    <dbReference type="NCBI Taxonomy" id="49283"/>
    <lineage>
        <taxon>Bacteria</taxon>
        <taxon>Bacillati</taxon>
        <taxon>Bacillota</taxon>
        <taxon>Bacilli</taxon>
        <taxon>Bacillales</taxon>
        <taxon>Paenibacillaceae</taxon>
        <taxon>Paenibacillus</taxon>
    </lineage>
</organism>
<evidence type="ECO:0000256" key="2">
    <source>
        <dbReference type="SAM" id="MobiDB-lite"/>
    </source>
</evidence>
<sequence length="432" mass="49271">MEEPKDELNPKQQAQAVLKQAWFLIRRDWALKFKTVQEQRIKACVEDFRGYCRDIRHEQIQGRKGKIGYITYSMLRTTWLEGRPAYLVEASDALWMLEPEPIRFEWDTSWSYSYWTDLQHLRREAEKQYVSLSELEWEHAMLEAAEHVHALIVNMIRLVMKQAVCLPEFQELEREEMFEIRVGEYMDHSVSVYREDRRAMEASEIRSWLEEKEEYAYSYQALTQVQLSDGDYSLLDFRYTAFRQIEMERRRLHGCVLVGTVWQQSQLNGIDLTYSLLYGADFSGCSMKGAIFDAVMGNAGYGPGASLDWEPLGFVGVDFTGASLQQARFKDAQLRGAVFQNALLHRSTLNGADLTDACFAGADVSGASFEGACLSGADFTGANVQGVIFTDAQRREAIGLDGATLATSLPDGEPSSEPAHIRDAVNKRKWLH</sequence>
<feature type="region of interest" description="Disordered" evidence="2">
    <location>
        <begin position="405"/>
        <end position="432"/>
    </location>
</feature>
<evidence type="ECO:0000256" key="1">
    <source>
        <dbReference type="ARBA" id="ARBA00022737"/>
    </source>
</evidence>
<dbReference type="Gene3D" id="2.160.20.80">
    <property type="entry name" value="E3 ubiquitin-protein ligase SopA"/>
    <property type="match status" value="1"/>
</dbReference>
<dbReference type="InterPro" id="IPR001646">
    <property type="entry name" value="5peptide_repeat"/>
</dbReference>
<dbReference type="RefSeq" id="WP_119795065.1">
    <property type="nucleotide sequence ID" value="NZ_QYZD01000018.1"/>
</dbReference>
<dbReference type="SUPFAM" id="SSF141571">
    <property type="entry name" value="Pentapeptide repeat-like"/>
    <property type="match status" value="1"/>
</dbReference>
<dbReference type="OrthoDB" id="2536801at2"/>